<proteinExistence type="predicted"/>
<organism evidence="2 3">
    <name type="scientific">Linnemannia gamsii</name>
    <dbReference type="NCBI Taxonomy" id="64522"/>
    <lineage>
        <taxon>Eukaryota</taxon>
        <taxon>Fungi</taxon>
        <taxon>Fungi incertae sedis</taxon>
        <taxon>Mucoromycota</taxon>
        <taxon>Mortierellomycotina</taxon>
        <taxon>Mortierellomycetes</taxon>
        <taxon>Mortierellales</taxon>
        <taxon>Mortierellaceae</taxon>
        <taxon>Linnemannia</taxon>
    </lineage>
</organism>
<gene>
    <name evidence="2" type="ORF">BGZ96_001775</name>
</gene>
<dbReference type="Pfam" id="PF12937">
    <property type="entry name" value="F-box-like"/>
    <property type="match status" value="1"/>
</dbReference>
<evidence type="ECO:0000313" key="2">
    <source>
        <dbReference type="EMBL" id="KAG0279901.1"/>
    </source>
</evidence>
<comment type="caution">
    <text evidence="2">The sequence shown here is derived from an EMBL/GenBank/DDBJ whole genome shotgun (WGS) entry which is preliminary data.</text>
</comment>
<dbReference type="InterPro" id="IPR036047">
    <property type="entry name" value="F-box-like_dom_sf"/>
</dbReference>
<evidence type="ECO:0000313" key="3">
    <source>
        <dbReference type="Proteomes" id="UP001194696"/>
    </source>
</evidence>
<accession>A0ABQ7JLX9</accession>
<feature type="domain" description="F-box" evidence="1">
    <location>
        <begin position="2"/>
        <end position="44"/>
    </location>
</feature>
<keyword evidence="3" id="KW-1185">Reference proteome</keyword>
<dbReference type="InterPro" id="IPR001810">
    <property type="entry name" value="F-box_dom"/>
</dbReference>
<dbReference type="EMBL" id="JAAAIM010001307">
    <property type="protein sequence ID" value="KAG0279901.1"/>
    <property type="molecule type" value="Genomic_DNA"/>
</dbReference>
<dbReference type="SUPFAM" id="SSF81383">
    <property type="entry name" value="F-box domain"/>
    <property type="match status" value="1"/>
</dbReference>
<dbReference type="Proteomes" id="UP001194696">
    <property type="component" value="Unassembled WGS sequence"/>
</dbReference>
<protein>
    <recommendedName>
        <fullName evidence="1">F-box domain-containing protein</fullName>
    </recommendedName>
</protein>
<evidence type="ECO:0000259" key="1">
    <source>
        <dbReference type="Pfam" id="PF12937"/>
    </source>
</evidence>
<name>A0ABQ7JLX9_9FUNG</name>
<reference evidence="2 3" key="1">
    <citation type="journal article" date="2020" name="Fungal Divers.">
        <title>Resolving the Mortierellaceae phylogeny through synthesis of multi-gene phylogenetics and phylogenomics.</title>
        <authorList>
            <person name="Vandepol N."/>
            <person name="Liber J."/>
            <person name="Desiro A."/>
            <person name="Na H."/>
            <person name="Kennedy M."/>
            <person name="Barry K."/>
            <person name="Grigoriev I.V."/>
            <person name="Miller A.N."/>
            <person name="O'Donnell K."/>
            <person name="Stajich J.E."/>
            <person name="Bonito G."/>
        </authorList>
    </citation>
    <scope>NUCLEOTIDE SEQUENCE [LARGE SCALE GENOMIC DNA]</scope>
    <source>
        <strain evidence="2 3">AD045</strain>
    </source>
</reference>
<sequence>MPHIPAEILLSLGELLDGRSLVACLRVSQHWHNALRPFVWTTISKNHWISYKFPLRHWIPLEDHPRPHDQAQEQQNAKIIYGLQHTRSLTFYNNNAITIKETHIHILSQIPMLRLILVLERMPNLVSFSLVMSSHGPDDYSLSSILRLLHDIDSLQAVEIDLPYRSRQVAIKHHFTLFARLKELKIAGDWYRGAKTLAPEPIEYTPWKLQQFNIDRLDMSFYHYCPDLKELTFDVTGSQEYGGVGGSPTIIPKIVRQLQGLSRLNTIVLSMYWGWQKHVYTVAKDRDDEARWVLTPQGSGVNLRSPAVLTLQEIVTSL</sequence>